<dbReference type="InterPro" id="IPR009094">
    <property type="entry name" value="DiS-bond_isomerase_DsbC/G_N_sf"/>
</dbReference>
<protein>
    <recommendedName>
        <fullName evidence="7">Thiol:disulfide interchange protein</fullName>
    </recommendedName>
</protein>
<feature type="domain" description="Disulphide bond isomerase DsbC/G N-terminal" evidence="8">
    <location>
        <begin position="27"/>
        <end position="92"/>
    </location>
</feature>
<evidence type="ECO:0000256" key="5">
    <source>
        <dbReference type="ARBA" id="ARBA00023157"/>
    </source>
</evidence>
<dbReference type="InterPro" id="IPR018950">
    <property type="entry name" value="DiS-bond_isomerase_DsbC/G_N"/>
</dbReference>
<keyword evidence="4 7" id="KW-0574">Periplasm</keyword>
<dbReference type="Gene3D" id="3.10.450.70">
    <property type="entry name" value="Disulphide bond isomerase, DsbC/G, N-terminal"/>
    <property type="match status" value="1"/>
</dbReference>
<dbReference type="AlphaFoldDB" id="S6AJ82"/>
<organism evidence="10 11">
    <name type="scientific">Sulfuricella denitrificans (strain DSM 22764 / NBRC 105220 / skB26)</name>
    <dbReference type="NCBI Taxonomy" id="1163617"/>
    <lineage>
        <taxon>Bacteria</taxon>
        <taxon>Pseudomonadati</taxon>
        <taxon>Pseudomonadota</taxon>
        <taxon>Betaproteobacteria</taxon>
        <taxon>Nitrosomonadales</taxon>
        <taxon>Sulfuricellaceae</taxon>
        <taxon>Sulfuricella</taxon>
    </lineage>
</organism>
<dbReference type="CDD" id="cd03020">
    <property type="entry name" value="DsbA_DsbC_DsbG"/>
    <property type="match status" value="1"/>
</dbReference>
<evidence type="ECO:0000256" key="1">
    <source>
        <dbReference type="ARBA" id="ARBA00004418"/>
    </source>
</evidence>
<accession>S6AJ82</accession>
<gene>
    <name evidence="10" type="ORF">SCD_n02554</name>
</gene>
<dbReference type="PANTHER" id="PTHR35272:SF3">
    <property type="entry name" value="THIOL:DISULFIDE INTERCHANGE PROTEIN DSBC"/>
    <property type="match status" value="1"/>
</dbReference>
<dbReference type="OrthoDB" id="12976at2"/>
<dbReference type="Pfam" id="PF13098">
    <property type="entry name" value="Thioredoxin_2"/>
    <property type="match status" value="1"/>
</dbReference>
<dbReference type="STRING" id="1163617.SCD_n02554"/>
<dbReference type="InterPro" id="IPR036249">
    <property type="entry name" value="Thioredoxin-like_sf"/>
</dbReference>
<dbReference type="KEGG" id="sdr:SCD_n02554"/>
<feature type="signal peptide" evidence="7">
    <location>
        <begin position="1"/>
        <end position="21"/>
    </location>
</feature>
<dbReference type="eggNOG" id="COG1651">
    <property type="taxonomic scope" value="Bacteria"/>
</dbReference>
<dbReference type="RefSeq" id="WP_009207685.1">
    <property type="nucleotide sequence ID" value="NC_022357.1"/>
</dbReference>
<evidence type="ECO:0000313" key="11">
    <source>
        <dbReference type="Proteomes" id="UP000015559"/>
    </source>
</evidence>
<dbReference type="GO" id="GO:0042597">
    <property type="term" value="C:periplasmic space"/>
    <property type="evidence" value="ECO:0007669"/>
    <property type="project" value="UniProtKB-SubCell"/>
</dbReference>
<proteinExistence type="inferred from homology"/>
<evidence type="ECO:0000259" key="8">
    <source>
        <dbReference type="Pfam" id="PF10411"/>
    </source>
</evidence>
<dbReference type="InterPro" id="IPR051470">
    <property type="entry name" value="Thiol:disulfide_interchange"/>
</dbReference>
<evidence type="ECO:0000256" key="6">
    <source>
        <dbReference type="ARBA" id="ARBA00023284"/>
    </source>
</evidence>
<evidence type="ECO:0000256" key="4">
    <source>
        <dbReference type="ARBA" id="ARBA00022764"/>
    </source>
</evidence>
<dbReference type="InterPro" id="IPR012336">
    <property type="entry name" value="Thioredoxin-like_fold"/>
</dbReference>
<keyword evidence="6 7" id="KW-0676">Redox-active center</keyword>
<dbReference type="HOGENOM" id="CLU_083593_1_1_4"/>
<name>S6AJ82_SULDS</name>
<keyword evidence="5" id="KW-1015">Disulfide bond</keyword>
<keyword evidence="11" id="KW-1185">Reference proteome</keyword>
<comment type="similarity">
    <text evidence="2 7">Belongs to the thioredoxin family. DsbC subfamily.</text>
</comment>
<evidence type="ECO:0000256" key="2">
    <source>
        <dbReference type="ARBA" id="ARBA00009813"/>
    </source>
</evidence>
<comment type="subcellular location">
    <subcellularLocation>
        <location evidence="1 7">Periplasm</location>
    </subcellularLocation>
</comment>
<evidence type="ECO:0000256" key="7">
    <source>
        <dbReference type="RuleBase" id="RU364038"/>
    </source>
</evidence>
<comment type="function">
    <text evidence="7">Required for disulfide bond formation in some periplasmic proteins. Acts by transferring its disulfide bond to other proteins and is reduced in the process.</text>
</comment>
<dbReference type="Pfam" id="PF10411">
    <property type="entry name" value="DsbC_N"/>
    <property type="match status" value="1"/>
</dbReference>
<evidence type="ECO:0000259" key="9">
    <source>
        <dbReference type="Pfam" id="PF13098"/>
    </source>
</evidence>
<dbReference type="EMBL" id="AP013066">
    <property type="protein sequence ID" value="BAN36356.1"/>
    <property type="molecule type" value="Genomic_DNA"/>
</dbReference>
<dbReference type="PANTHER" id="PTHR35272">
    <property type="entry name" value="THIOL:DISULFIDE INTERCHANGE PROTEIN DSBC-RELATED"/>
    <property type="match status" value="1"/>
</dbReference>
<dbReference type="Proteomes" id="UP000015559">
    <property type="component" value="Chromosome"/>
</dbReference>
<feature type="domain" description="Thioredoxin-like fold" evidence="9">
    <location>
        <begin position="115"/>
        <end position="239"/>
    </location>
</feature>
<dbReference type="SUPFAM" id="SSF52833">
    <property type="entry name" value="Thioredoxin-like"/>
    <property type="match status" value="1"/>
</dbReference>
<dbReference type="InterPro" id="IPR033954">
    <property type="entry name" value="DiS-bond_Isoase_DsbC/G"/>
</dbReference>
<keyword evidence="3 7" id="KW-0732">Signal</keyword>
<feature type="chain" id="PRO_5010001754" description="Thiol:disulfide interchange protein" evidence="7">
    <location>
        <begin position="22"/>
        <end position="246"/>
    </location>
</feature>
<reference evidence="10 11" key="1">
    <citation type="journal article" date="2012" name="Appl. Environ. Microbiol.">
        <title>Draft genome sequence of a psychrotolerant sulfur-oxidizing bacterium, Sulfuricella denitrificans skB26, and proteomic insights into cold adaptation.</title>
        <authorList>
            <person name="Watanabe T."/>
            <person name="Kojima H."/>
            <person name="Fukui M."/>
        </authorList>
    </citation>
    <scope>NUCLEOTIDE SEQUENCE [LARGE SCALE GENOMIC DNA]</scope>
    <source>
        <strain evidence="11">skB26</strain>
    </source>
</reference>
<evidence type="ECO:0000313" key="10">
    <source>
        <dbReference type="EMBL" id="BAN36356.1"/>
    </source>
</evidence>
<evidence type="ECO:0000256" key="3">
    <source>
        <dbReference type="ARBA" id="ARBA00022729"/>
    </source>
</evidence>
<dbReference type="Gene3D" id="3.40.30.10">
    <property type="entry name" value="Glutaredoxin"/>
    <property type="match status" value="1"/>
</dbReference>
<dbReference type="SUPFAM" id="SSF54423">
    <property type="entry name" value="DsbC/DsbG N-terminal domain-like"/>
    <property type="match status" value="1"/>
</dbReference>
<sequence>MRSKFLVFLVSGFFFAGAALADTKLGADEVGVKAAIEKRFPDIKIDSLQKTQFGGLYEAVMEGSQVFYTDKTASFILVGNLIDAKTQRNVTEERIRDLMRVKFDTLPLESAIKQVKGNGKRKLAVFSDPDCPYCKKLDAELEKVTDVTIYTFLYPIASLHPQAGDKAKAVWCAPDRVKAWEDLIQKGTVPQAGGKCENPLAKIAELGRKLKVNGTPTIIFADGMRVPGMIPAANLEKLLNGERPQN</sequence>